<accession>A0A429Z3I7</accession>
<gene>
    <name evidence="2" type="ORF">EJC49_00900</name>
</gene>
<dbReference type="AlphaFoldDB" id="A0A429Z3I7"/>
<dbReference type="SUPFAM" id="SSF55729">
    <property type="entry name" value="Acyl-CoA N-acyltransferases (Nat)"/>
    <property type="match status" value="1"/>
</dbReference>
<dbReference type="Gene3D" id="3.40.630.30">
    <property type="match status" value="1"/>
</dbReference>
<reference evidence="2 3" key="1">
    <citation type="submission" date="2018-12" db="EMBL/GenBank/DDBJ databases">
        <title>Mesorhizobium carbonis sp. nov., isolated from coal mine water.</title>
        <authorList>
            <person name="Xin W."/>
            <person name="Xu Z."/>
            <person name="Xiang F."/>
            <person name="Zhang J."/>
            <person name="Xi L."/>
            <person name="Liu J."/>
        </authorList>
    </citation>
    <scope>NUCLEOTIDE SEQUENCE [LARGE SCALE GENOMIC DNA]</scope>
    <source>
        <strain evidence="2 3">B2.3</strain>
    </source>
</reference>
<evidence type="ECO:0000256" key="1">
    <source>
        <dbReference type="SAM" id="MobiDB-lite"/>
    </source>
</evidence>
<organism evidence="2 3">
    <name type="scientific">Aquibium carbonis</name>
    <dbReference type="NCBI Taxonomy" id="2495581"/>
    <lineage>
        <taxon>Bacteria</taxon>
        <taxon>Pseudomonadati</taxon>
        <taxon>Pseudomonadota</taxon>
        <taxon>Alphaproteobacteria</taxon>
        <taxon>Hyphomicrobiales</taxon>
        <taxon>Phyllobacteriaceae</taxon>
        <taxon>Aquibium</taxon>
    </lineage>
</organism>
<dbReference type="EMBL" id="RWKW01000002">
    <property type="protein sequence ID" value="RST88291.1"/>
    <property type="molecule type" value="Genomic_DNA"/>
</dbReference>
<sequence>MWEASATGSWPAGEQASGAAHHGRGFLPCLDPIEGQRHIRAMPKMPQPPRKPPLVTPLAAMKLKPVFVDRVGKLVRLRTLVPGEVTPEIADGLTDPAIMEGLNAPRRAMGLDAFRAYVGSFDNLRRNLMAIRDSVDDTPLGLLFLDVDLRHKLGSAHIVIGKGEHRRMDVIYDATRVLMWHFFTERKLEKLTFAPLSRNRAAVAACRVGMLRLEGELRSHRIDGRTGERVDQMLFAMTLDEFRQRMKALVEPPAFSGAGVASTHVVDQLIAAGWKPPAPG</sequence>
<keyword evidence="2" id="KW-0808">Transferase</keyword>
<dbReference type="GO" id="GO:0016740">
    <property type="term" value="F:transferase activity"/>
    <property type="evidence" value="ECO:0007669"/>
    <property type="project" value="UniProtKB-KW"/>
</dbReference>
<evidence type="ECO:0000313" key="3">
    <source>
        <dbReference type="Proteomes" id="UP000278398"/>
    </source>
</evidence>
<name>A0A429Z3I7_9HYPH</name>
<keyword evidence="3" id="KW-1185">Reference proteome</keyword>
<dbReference type="InterPro" id="IPR016181">
    <property type="entry name" value="Acyl_CoA_acyltransferase"/>
</dbReference>
<proteinExistence type="predicted"/>
<dbReference type="Proteomes" id="UP000278398">
    <property type="component" value="Unassembled WGS sequence"/>
</dbReference>
<dbReference type="RefSeq" id="WP_126697565.1">
    <property type="nucleotide sequence ID" value="NZ_RWKW01000002.1"/>
</dbReference>
<evidence type="ECO:0000313" key="2">
    <source>
        <dbReference type="EMBL" id="RST88291.1"/>
    </source>
</evidence>
<comment type="caution">
    <text evidence="2">The sequence shown here is derived from an EMBL/GenBank/DDBJ whole genome shotgun (WGS) entry which is preliminary data.</text>
</comment>
<protein>
    <submittedName>
        <fullName evidence="2">N-acetyltransferase</fullName>
    </submittedName>
</protein>
<feature type="region of interest" description="Disordered" evidence="1">
    <location>
        <begin position="1"/>
        <end position="23"/>
    </location>
</feature>